<feature type="domain" description="MmgE/PrpD C-terminal" evidence="3">
    <location>
        <begin position="270"/>
        <end position="436"/>
    </location>
</feature>
<evidence type="ECO:0000259" key="3">
    <source>
        <dbReference type="Pfam" id="PF19305"/>
    </source>
</evidence>
<dbReference type="InterPro" id="IPR042183">
    <property type="entry name" value="MmgE/PrpD_sf_1"/>
</dbReference>
<protein>
    <submittedName>
        <fullName evidence="4">MmgE/PrpD family protein</fullName>
    </submittedName>
</protein>
<dbReference type="GO" id="GO:0016829">
    <property type="term" value="F:lyase activity"/>
    <property type="evidence" value="ECO:0007669"/>
    <property type="project" value="InterPro"/>
</dbReference>
<dbReference type="Gene3D" id="1.10.4100.10">
    <property type="entry name" value="2-methylcitrate dehydratase PrpD"/>
    <property type="match status" value="1"/>
</dbReference>
<dbReference type="STRING" id="592015.HMPREF1705_02824"/>
<dbReference type="OrthoDB" id="1351at2"/>
<keyword evidence="5" id="KW-1185">Reference proteome</keyword>
<dbReference type="Gene3D" id="3.30.1330.120">
    <property type="entry name" value="2-methylcitrate dehydratase PrpD"/>
    <property type="match status" value="1"/>
</dbReference>
<dbReference type="Pfam" id="PF03972">
    <property type="entry name" value="MmgE_PrpD_N"/>
    <property type="match status" value="1"/>
</dbReference>
<accession>A0A0T5X7K6</accession>
<organism evidence="4 5">
    <name type="scientific">Acetomicrobium hydrogeniformans ATCC BAA-1850</name>
    <dbReference type="NCBI Taxonomy" id="592015"/>
    <lineage>
        <taxon>Bacteria</taxon>
        <taxon>Thermotogati</taxon>
        <taxon>Synergistota</taxon>
        <taxon>Synergistia</taxon>
        <taxon>Synergistales</taxon>
        <taxon>Acetomicrobiaceae</taxon>
        <taxon>Acetomicrobium</taxon>
    </lineage>
</organism>
<comment type="caution">
    <text evidence="4">The sequence shown here is derived from an EMBL/GenBank/DDBJ whole genome shotgun (WGS) entry which is preliminary data.</text>
</comment>
<dbReference type="PANTHER" id="PTHR16943:SF8">
    <property type="entry name" value="2-METHYLCITRATE DEHYDRATASE"/>
    <property type="match status" value="1"/>
</dbReference>
<name>A0A0T5X7K6_9BACT</name>
<dbReference type="RefSeq" id="WP_009200657.1">
    <property type="nucleotide sequence ID" value="NZ_ACJX03000001.1"/>
</dbReference>
<dbReference type="InterPro" id="IPR036148">
    <property type="entry name" value="MmgE/PrpD_sf"/>
</dbReference>
<dbReference type="eggNOG" id="COG2079">
    <property type="taxonomic scope" value="Bacteria"/>
</dbReference>
<gene>
    <name evidence="4" type="ORF">HMPREF1705_02824</name>
</gene>
<dbReference type="EMBL" id="ACJX03000001">
    <property type="protein sequence ID" value="KRT34461.1"/>
    <property type="molecule type" value="Genomic_DNA"/>
</dbReference>
<dbReference type="InterPro" id="IPR042188">
    <property type="entry name" value="MmgE/PrpD_sf_2"/>
</dbReference>
<dbReference type="Pfam" id="PF19305">
    <property type="entry name" value="MmgE_PrpD_C"/>
    <property type="match status" value="1"/>
</dbReference>
<dbReference type="AlphaFoldDB" id="A0A0T5X7K6"/>
<dbReference type="InterPro" id="IPR045336">
    <property type="entry name" value="MmgE_PrpD_N"/>
</dbReference>
<evidence type="ECO:0000313" key="5">
    <source>
        <dbReference type="Proteomes" id="UP000005273"/>
    </source>
</evidence>
<comment type="similarity">
    <text evidence="1">Belongs to the PrpD family.</text>
</comment>
<dbReference type="InterPro" id="IPR005656">
    <property type="entry name" value="MmgE_PrpD"/>
</dbReference>
<feature type="domain" description="MmgE/PrpD N-terminal" evidence="2">
    <location>
        <begin position="7"/>
        <end position="248"/>
    </location>
</feature>
<evidence type="ECO:0000313" key="4">
    <source>
        <dbReference type="EMBL" id="KRT34461.1"/>
    </source>
</evidence>
<evidence type="ECO:0000259" key="2">
    <source>
        <dbReference type="Pfam" id="PF03972"/>
    </source>
</evidence>
<proteinExistence type="inferred from homology"/>
<dbReference type="Proteomes" id="UP000005273">
    <property type="component" value="Unassembled WGS sequence"/>
</dbReference>
<dbReference type="InterPro" id="IPR045337">
    <property type="entry name" value="MmgE_PrpD_C"/>
</dbReference>
<sequence length="454" mass="49682">MTKSVSERLADFVQRATYENLPKEVVHQAKRCLLDTCGAVIAGSYHSTSGKIAQNYARSLEEPPKATIIGTNIMRSPQTAAFANGIAAHALELDDGSRHATYHPGSSIIPSSLALCEAEEKTARDLIAAIAVGYEVSIRIGKSMNPHHYLKGFHPTGTVAHFGTTAASCKILNLSVEETVNALGLAGSLASGINQYEIDGSLVKHLHPGNAARNGILTALLAKEGLTGPRGIIEGRLGFCHCFSDRYDISSITKGLGSEYDILSIYFKPYPSCRYVHYANEATLNILKEHPMRADDVDHIHILTHQNAKQGSDIPDYQTVLHARLSIQYGIASILVRGKAGLQEYTEEAIKDPKVHEIAKKITIEIDPEIQKLYPNPRSMIVQIKDKKGNIYSSRVDYPKGDPENPMSDEELTDKFIDVTEGVISKKRQSEIIENTLHGSADAPVRSLMKLLSF</sequence>
<evidence type="ECO:0000256" key="1">
    <source>
        <dbReference type="ARBA" id="ARBA00006174"/>
    </source>
</evidence>
<reference evidence="5" key="1">
    <citation type="submission" date="2012-09" db="EMBL/GenBank/DDBJ databases">
        <authorList>
            <person name="Weinstock G."/>
            <person name="Sodergren E."/>
            <person name="Clifton S."/>
            <person name="Fulton L."/>
            <person name="Fulton B."/>
            <person name="Courtney L."/>
            <person name="Fronick C."/>
            <person name="Harrison M."/>
            <person name="Strong C."/>
            <person name="Farmer C."/>
            <person name="Delehaunty K."/>
            <person name="Markovic C."/>
            <person name="Hall O."/>
            <person name="Minx P."/>
            <person name="Tomlinson C."/>
            <person name="Mitreva M."/>
            <person name="Nelson J."/>
            <person name="Hou S."/>
            <person name="Wollam A."/>
            <person name="Pepin K.H."/>
            <person name="Johnson M."/>
            <person name="Bhonagiri V."/>
            <person name="Nash W.E."/>
            <person name="Suruliraj S."/>
            <person name="Warren W."/>
            <person name="Chinwalla A."/>
            <person name="Mardis E.R."/>
            <person name="Wilson R.K."/>
        </authorList>
    </citation>
    <scope>NUCLEOTIDE SEQUENCE [LARGE SCALE GENOMIC DNA]</scope>
    <source>
        <strain evidence="5">OS1</strain>
    </source>
</reference>
<dbReference type="PANTHER" id="PTHR16943">
    <property type="entry name" value="2-METHYLCITRATE DEHYDRATASE-RELATED"/>
    <property type="match status" value="1"/>
</dbReference>
<dbReference type="SUPFAM" id="SSF103378">
    <property type="entry name" value="2-methylcitrate dehydratase PrpD"/>
    <property type="match status" value="1"/>
</dbReference>